<accession>A0A0F9E0U0</accession>
<organism evidence="1">
    <name type="scientific">marine sediment metagenome</name>
    <dbReference type="NCBI Taxonomy" id="412755"/>
    <lineage>
        <taxon>unclassified sequences</taxon>
        <taxon>metagenomes</taxon>
        <taxon>ecological metagenomes</taxon>
    </lineage>
</organism>
<gene>
    <name evidence="1" type="ORF">LCGC14_2132840</name>
</gene>
<name>A0A0F9E0U0_9ZZZZ</name>
<protein>
    <submittedName>
        <fullName evidence="1">Uncharacterized protein</fullName>
    </submittedName>
</protein>
<dbReference type="AlphaFoldDB" id="A0A0F9E0U0"/>
<proteinExistence type="predicted"/>
<sequence length="23" mass="2734">VLPIELNTDHLNLKEHHCENNHN</sequence>
<comment type="caution">
    <text evidence="1">The sequence shown here is derived from an EMBL/GenBank/DDBJ whole genome shotgun (WGS) entry which is preliminary data.</text>
</comment>
<evidence type="ECO:0000313" key="1">
    <source>
        <dbReference type="EMBL" id="KKL67648.1"/>
    </source>
</evidence>
<feature type="non-terminal residue" evidence="1">
    <location>
        <position position="1"/>
    </location>
</feature>
<reference evidence="1" key="1">
    <citation type="journal article" date="2015" name="Nature">
        <title>Complex archaea that bridge the gap between prokaryotes and eukaryotes.</title>
        <authorList>
            <person name="Spang A."/>
            <person name="Saw J.H."/>
            <person name="Jorgensen S.L."/>
            <person name="Zaremba-Niedzwiedzka K."/>
            <person name="Martijn J."/>
            <person name="Lind A.E."/>
            <person name="van Eijk R."/>
            <person name="Schleper C."/>
            <person name="Guy L."/>
            <person name="Ettema T.J."/>
        </authorList>
    </citation>
    <scope>NUCLEOTIDE SEQUENCE</scope>
</reference>
<dbReference type="EMBL" id="LAZR01026790">
    <property type="protein sequence ID" value="KKL67648.1"/>
    <property type="molecule type" value="Genomic_DNA"/>
</dbReference>